<dbReference type="AlphaFoldDB" id="A0AAV4ANL1"/>
<dbReference type="GO" id="GO:0005975">
    <property type="term" value="P:carbohydrate metabolic process"/>
    <property type="evidence" value="ECO:0007669"/>
    <property type="project" value="InterPro"/>
</dbReference>
<organism evidence="2 3">
    <name type="scientific">Plakobranchus ocellatus</name>
    <dbReference type="NCBI Taxonomy" id="259542"/>
    <lineage>
        <taxon>Eukaryota</taxon>
        <taxon>Metazoa</taxon>
        <taxon>Spiralia</taxon>
        <taxon>Lophotrochozoa</taxon>
        <taxon>Mollusca</taxon>
        <taxon>Gastropoda</taxon>
        <taxon>Heterobranchia</taxon>
        <taxon>Euthyneura</taxon>
        <taxon>Panpulmonata</taxon>
        <taxon>Sacoglossa</taxon>
        <taxon>Placobranchoidea</taxon>
        <taxon>Plakobranchidae</taxon>
        <taxon>Plakobranchus</taxon>
    </lineage>
</organism>
<dbReference type="InterPro" id="IPR011583">
    <property type="entry name" value="Chitinase_II/V-like_cat"/>
</dbReference>
<dbReference type="GO" id="GO:0004568">
    <property type="term" value="F:chitinase activity"/>
    <property type="evidence" value="ECO:0007669"/>
    <property type="project" value="TreeGrafter"/>
</dbReference>
<protein>
    <recommendedName>
        <fullName evidence="1">GH18 domain-containing protein</fullName>
    </recommendedName>
</protein>
<dbReference type="InterPro" id="IPR029070">
    <property type="entry name" value="Chitinase_insertion_sf"/>
</dbReference>
<dbReference type="SMART" id="SM00636">
    <property type="entry name" value="Glyco_18"/>
    <property type="match status" value="1"/>
</dbReference>
<evidence type="ECO:0000313" key="3">
    <source>
        <dbReference type="Proteomes" id="UP000735302"/>
    </source>
</evidence>
<dbReference type="GO" id="GO:0006032">
    <property type="term" value="P:chitin catabolic process"/>
    <property type="evidence" value="ECO:0007669"/>
    <property type="project" value="TreeGrafter"/>
</dbReference>
<dbReference type="EMBL" id="BLXT01003952">
    <property type="protein sequence ID" value="GFO08373.1"/>
    <property type="molecule type" value="Genomic_DNA"/>
</dbReference>
<dbReference type="Gene3D" id="3.20.20.80">
    <property type="entry name" value="Glycosidases"/>
    <property type="match status" value="1"/>
</dbReference>
<dbReference type="PROSITE" id="PS51910">
    <property type="entry name" value="GH18_2"/>
    <property type="match status" value="1"/>
</dbReference>
<dbReference type="PANTHER" id="PTHR11177:SF317">
    <property type="entry name" value="CHITINASE 12-RELATED"/>
    <property type="match status" value="1"/>
</dbReference>
<dbReference type="Pfam" id="PF00704">
    <property type="entry name" value="Glyco_hydro_18"/>
    <property type="match status" value="1"/>
</dbReference>
<dbReference type="GO" id="GO:0008061">
    <property type="term" value="F:chitin binding"/>
    <property type="evidence" value="ECO:0007669"/>
    <property type="project" value="InterPro"/>
</dbReference>
<keyword evidence="3" id="KW-1185">Reference proteome</keyword>
<dbReference type="Gene3D" id="3.10.50.10">
    <property type="match status" value="1"/>
</dbReference>
<dbReference type="InterPro" id="IPR001223">
    <property type="entry name" value="Glyco_hydro18_cat"/>
</dbReference>
<dbReference type="InterPro" id="IPR017853">
    <property type="entry name" value="GH"/>
</dbReference>
<sequence>MARVGTWVEVLPAQNLAEREQEEKRAVRNGSKHGNSETRLWRSCSMRRHNVSHAESMEVFKLFWSLTDVKDKRVFLSKCVIKIEFQAMGKTANQWILAATLSFALHGALSVFTRKLDRVVCGYDATAAARKGLAKFLIQNMSVIHCTDIYYDSAPIDSFPVDFRVDIRYQNWFLGQDEPTPPYAAFNDHKWKHPNLVSFLVLSEEDMDMQDMLEKPSVELPGLRPGLTFMQLIHDLDGLRRFSEWAVYFLRLWRFDGLAVRWPLSAGPGRLEMFLAVLRAQMKNEEKTWRNRRESHLRLRRLQLAVLLDTNNGTLLRTYDMRRISDLANQITLEAVKDKKTTTRVTRLVQPLFYRNSQSSGDDRLTIDEAITYVVQTGVTRSKVNVAISLVGLRFQLINGSNNGIGAQTVPSFVFSGKGVDTEILYYETCRLPNASAKIRASSLDLSPYWHSGKEWVSFEDMESILQKIEYLQNASIGGIALFSQSEDDFSGTFCNNGSFPLTKAAFENSAYRRIKEQLLPWKYYCISRASVYNMLPRYSIMIFAVGKLLERI</sequence>
<evidence type="ECO:0000259" key="1">
    <source>
        <dbReference type="PROSITE" id="PS51910"/>
    </source>
</evidence>
<evidence type="ECO:0000313" key="2">
    <source>
        <dbReference type="EMBL" id="GFO08373.1"/>
    </source>
</evidence>
<dbReference type="PANTHER" id="PTHR11177">
    <property type="entry name" value="CHITINASE"/>
    <property type="match status" value="1"/>
</dbReference>
<dbReference type="Proteomes" id="UP000735302">
    <property type="component" value="Unassembled WGS sequence"/>
</dbReference>
<accession>A0AAV4ANL1</accession>
<proteinExistence type="predicted"/>
<feature type="domain" description="GH18" evidence="1">
    <location>
        <begin position="117"/>
        <end position="513"/>
    </location>
</feature>
<dbReference type="GO" id="GO:0005576">
    <property type="term" value="C:extracellular region"/>
    <property type="evidence" value="ECO:0007669"/>
    <property type="project" value="TreeGrafter"/>
</dbReference>
<gene>
    <name evidence="2" type="ORF">PoB_003487800</name>
</gene>
<comment type="caution">
    <text evidence="2">The sequence shown here is derived from an EMBL/GenBank/DDBJ whole genome shotgun (WGS) entry which is preliminary data.</text>
</comment>
<name>A0AAV4ANL1_9GAST</name>
<reference evidence="2 3" key="1">
    <citation type="journal article" date="2021" name="Elife">
        <title>Chloroplast acquisition without the gene transfer in kleptoplastic sea slugs, Plakobranchus ocellatus.</title>
        <authorList>
            <person name="Maeda T."/>
            <person name="Takahashi S."/>
            <person name="Yoshida T."/>
            <person name="Shimamura S."/>
            <person name="Takaki Y."/>
            <person name="Nagai Y."/>
            <person name="Toyoda A."/>
            <person name="Suzuki Y."/>
            <person name="Arimoto A."/>
            <person name="Ishii H."/>
            <person name="Satoh N."/>
            <person name="Nishiyama T."/>
            <person name="Hasebe M."/>
            <person name="Maruyama T."/>
            <person name="Minagawa J."/>
            <person name="Obokata J."/>
            <person name="Shigenobu S."/>
        </authorList>
    </citation>
    <scope>NUCLEOTIDE SEQUENCE [LARGE SCALE GENOMIC DNA]</scope>
</reference>
<dbReference type="InterPro" id="IPR050314">
    <property type="entry name" value="Glycosyl_Hydrlase_18"/>
</dbReference>
<dbReference type="SUPFAM" id="SSF51445">
    <property type="entry name" value="(Trans)glycosidases"/>
    <property type="match status" value="1"/>
</dbReference>